<sequence length="92" mass="10899">MNTHEEYKLIDGTFSAEDADKVLTALFNYKIDYHNREDFSNHIRFNQDIEHSKKRIQELIQTKESIQQKIAEAKSNKFNLVINSTITIRLEK</sequence>
<evidence type="ECO:0000256" key="1">
    <source>
        <dbReference type="SAM" id="Coils"/>
    </source>
</evidence>
<dbReference type="EMBL" id="JASGBP010000009">
    <property type="protein sequence ID" value="MDI9258140.1"/>
    <property type="molecule type" value="Genomic_DNA"/>
</dbReference>
<accession>A0ABT6XST3</accession>
<reference evidence="2 3" key="1">
    <citation type="submission" date="2023-05" db="EMBL/GenBank/DDBJ databases">
        <title>Flavobacterium sedimenti sp. nov., isolated from the sediment.</title>
        <authorList>
            <person name="Wu N."/>
        </authorList>
    </citation>
    <scope>NUCLEOTIDE SEQUENCE [LARGE SCALE GENOMIC DNA]</scope>
    <source>
        <strain evidence="2 3">YZ-48</strain>
    </source>
</reference>
<keyword evidence="1" id="KW-0175">Coiled coil</keyword>
<dbReference type="RefSeq" id="WP_283239806.1">
    <property type="nucleotide sequence ID" value="NZ_JASGBP010000009.1"/>
</dbReference>
<name>A0ABT6XST3_9FLAO</name>
<gene>
    <name evidence="2" type="ORF">QHT84_12010</name>
</gene>
<keyword evidence="3" id="KW-1185">Reference proteome</keyword>
<evidence type="ECO:0000313" key="3">
    <source>
        <dbReference type="Proteomes" id="UP001230035"/>
    </source>
</evidence>
<dbReference type="Proteomes" id="UP001230035">
    <property type="component" value="Unassembled WGS sequence"/>
</dbReference>
<comment type="caution">
    <text evidence="2">The sequence shown here is derived from an EMBL/GenBank/DDBJ whole genome shotgun (WGS) entry which is preliminary data.</text>
</comment>
<protein>
    <submittedName>
        <fullName evidence="2">Uncharacterized protein</fullName>
    </submittedName>
</protein>
<feature type="coiled-coil region" evidence="1">
    <location>
        <begin position="49"/>
        <end position="76"/>
    </location>
</feature>
<organism evidence="2 3">
    <name type="scientific">Flavobacterium sedimenticola</name>
    <dbReference type="NCBI Taxonomy" id="3043286"/>
    <lineage>
        <taxon>Bacteria</taxon>
        <taxon>Pseudomonadati</taxon>
        <taxon>Bacteroidota</taxon>
        <taxon>Flavobacteriia</taxon>
        <taxon>Flavobacteriales</taxon>
        <taxon>Flavobacteriaceae</taxon>
        <taxon>Flavobacterium</taxon>
    </lineage>
</organism>
<proteinExistence type="predicted"/>
<evidence type="ECO:0000313" key="2">
    <source>
        <dbReference type="EMBL" id="MDI9258140.1"/>
    </source>
</evidence>